<evidence type="ECO:0000256" key="1">
    <source>
        <dbReference type="SAM" id="Coils"/>
    </source>
</evidence>
<feature type="coiled-coil region" evidence="1">
    <location>
        <begin position="241"/>
        <end position="286"/>
    </location>
</feature>
<dbReference type="EMBL" id="FNUD01000002">
    <property type="protein sequence ID" value="SEE65141.1"/>
    <property type="molecule type" value="Genomic_DNA"/>
</dbReference>
<evidence type="ECO:0000313" key="2">
    <source>
        <dbReference type="EMBL" id="SEE65141.1"/>
    </source>
</evidence>
<comment type="caution">
    <text evidence="2">The sequence shown here is derived from an EMBL/GenBank/DDBJ whole genome shotgun (WGS) entry which is preliminary data.</text>
</comment>
<dbReference type="InterPro" id="IPR047760">
    <property type="entry name" value="XaxB-like"/>
</dbReference>
<name>A0A0J6GHJ0_PSEDM</name>
<dbReference type="Proteomes" id="UP000183613">
    <property type="component" value="Unassembled WGS sequence"/>
</dbReference>
<evidence type="ECO:0008006" key="4">
    <source>
        <dbReference type="Google" id="ProtNLM"/>
    </source>
</evidence>
<organism evidence="2 3">
    <name type="scientific">Pseudomonas deceptionensis</name>
    <dbReference type="NCBI Taxonomy" id="882211"/>
    <lineage>
        <taxon>Bacteria</taxon>
        <taxon>Pseudomonadati</taxon>
        <taxon>Pseudomonadota</taxon>
        <taxon>Gammaproteobacteria</taxon>
        <taxon>Pseudomonadales</taxon>
        <taxon>Pseudomonadaceae</taxon>
        <taxon>Pseudomonas</taxon>
    </lineage>
</organism>
<proteinExistence type="predicted"/>
<evidence type="ECO:0000313" key="3">
    <source>
        <dbReference type="Proteomes" id="UP000183613"/>
    </source>
</evidence>
<dbReference type="RefSeq" id="WP_048359230.1">
    <property type="nucleotide sequence ID" value="NZ_FNUD01000002.1"/>
</dbReference>
<dbReference type="OrthoDB" id="6865696at2"/>
<sequence>MNREVGLMDYENPDMPGVFAGLKKFNTVAVNREYDFIPSLQERLNLAARSLSHGARTIVDQIRHLDVVVENSGFDALLEQWVAIQAHTELTAETQTSANNALNDTCAQRISRIVSAVGAAKELIVLRAGEGEGLNLDHYSDPLLAYDVARLEEMELQAVTLQVEEDKLRADKQVIDAAVTVLQARTWLDHIRDLLPTAEQTQALVTSALVGKAEADVVVAAIDRVTLYLGFFDGGYRLFNLTQARNKITDKLSDLRVLKNKNMTDARVLKERAEKIRRHAELVEARAYWVHNMRLVAKGLAVFIARVHSTTEVNENSMQQASVELAGFQRFLRSISR</sequence>
<dbReference type="NCBIfam" id="NF033927">
    <property type="entry name" value="alph_xenorhab_B"/>
    <property type="match status" value="1"/>
</dbReference>
<accession>A0A0J6GHJ0</accession>
<reference evidence="2" key="1">
    <citation type="submission" date="2016-10" db="EMBL/GenBank/DDBJ databases">
        <authorList>
            <person name="Varghese N."/>
            <person name="Submissions S."/>
        </authorList>
    </citation>
    <scope>NUCLEOTIDE SEQUENCE [LARGE SCALE GENOMIC DNA]</scope>
    <source>
        <strain evidence="2">LMG 25555</strain>
    </source>
</reference>
<dbReference type="AlphaFoldDB" id="A0A0J6GHJ0"/>
<keyword evidence="1" id="KW-0175">Coiled coil</keyword>
<dbReference type="PATRIC" id="fig|882211.3.peg.1452"/>
<keyword evidence="3" id="KW-1185">Reference proteome</keyword>
<protein>
    <recommendedName>
        <fullName evidence="4">Alpha-xenorhabdolysin family binary toxin subunit B</fullName>
    </recommendedName>
</protein>
<gene>
    <name evidence="2" type="ORF">SAMN04489800_1607</name>
</gene>